<dbReference type="Pfam" id="PF13960">
    <property type="entry name" value="DUF4218"/>
    <property type="match status" value="1"/>
</dbReference>
<dbReference type="InterPro" id="IPR025452">
    <property type="entry name" value="DUF4218"/>
</dbReference>
<proteinExistence type="predicted"/>
<reference evidence="2 3" key="1">
    <citation type="journal article" date="2023" name="G3 (Bethesda)">
        <title>A chromosome-length genome assembly and annotation of blackberry (Rubus argutus, cv. 'Hillquist').</title>
        <authorList>
            <person name="Bruna T."/>
            <person name="Aryal R."/>
            <person name="Dudchenko O."/>
            <person name="Sargent D.J."/>
            <person name="Mead D."/>
            <person name="Buti M."/>
            <person name="Cavallini A."/>
            <person name="Hytonen T."/>
            <person name="Andres J."/>
            <person name="Pham M."/>
            <person name="Weisz D."/>
            <person name="Mascagni F."/>
            <person name="Usai G."/>
            <person name="Natali L."/>
            <person name="Bassil N."/>
            <person name="Fernandez G.E."/>
            <person name="Lomsadze A."/>
            <person name="Armour M."/>
            <person name="Olukolu B."/>
            <person name="Poorten T."/>
            <person name="Britton C."/>
            <person name="Davik J."/>
            <person name="Ashrafi H."/>
            <person name="Aiden E.L."/>
            <person name="Borodovsky M."/>
            <person name="Worthington M."/>
        </authorList>
    </citation>
    <scope>NUCLEOTIDE SEQUENCE [LARGE SCALE GENOMIC DNA]</scope>
    <source>
        <strain evidence="2">PI 553951</strain>
    </source>
</reference>
<accession>A0AAW1WDF0</accession>
<dbReference type="PANTHER" id="PTHR48258">
    <property type="entry name" value="DUF4218 DOMAIN-CONTAINING PROTEIN-RELATED"/>
    <property type="match status" value="1"/>
</dbReference>
<gene>
    <name evidence="2" type="ORF">M0R45_030989</name>
</gene>
<dbReference type="EMBL" id="JBEDUW010000006">
    <property type="protein sequence ID" value="KAK9922527.1"/>
    <property type="molecule type" value="Genomic_DNA"/>
</dbReference>
<dbReference type="AlphaFoldDB" id="A0AAW1WDF0"/>
<protein>
    <recommendedName>
        <fullName evidence="1">DUF4218 domain-containing protein</fullName>
    </recommendedName>
</protein>
<sequence>MVHLPIHLAREAAIAGPVHYRWMYPIESYLGDLKDYVRNPSKPEGSIAEGYIVDECMSFCSLYLKDTETRRNRFGRNTDAGGREVLGGLSIFGVGGRSLGKGDGEVVLLDEKELNLAHACVLHNCTEVQTLLDKHIEDAKARRGKRVTLKNAEQAARAGFGKWFEDYVKGLNV</sequence>
<feature type="domain" description="DUF4218" evidence="1">
    <location>
        <begin position="1"/>
        <end position="77"/>
    </location>
</feature>
<comment type="caution">
    <text evidence="2">The sequence shown here is derived from an EMBL/GenBank/DDBJ whole genome shotgun (WGS) entry which is preliminary data.</text>
</comment>
<name>A0AAW1WDF0_RUBAR</name>
<organism evidence="2 3">
    <name type="scientific">Rubus argutus</name>
    <name type="common">Southern blackberry</name>
    <dbReference type="NCBI Taxonomy" id="59490"/>
    <lineage>
        <taxon>Eukaryota</taxon>
        <taxon>Viridiplantae</taxon>
        <taxon>Streptophyta</taxon>
        <taxon>Embryophyta</taxon>
        <taxon>Tracheophyta</taxon>
        <taxon>Spermatophyta</taxon>
        <taxon>Magnoliopsida</taxon>
        <taxon>eudicotyledons</taxon>
        <taxon>Gunneridae</taxon>
        <taxon>Pentapetalae</taxon>
        <taxon>rosids</taxon>
        <taxon>fabids</taxon>
        <taxon>Rosales</taxon>
        <taxon>Rosaceae</taxon>
        <taxon>Rosoideae</taxon>
        <taxon>Rosoideae incertae sedis</taxon>
        <taxon>Rubus</taxon>
    </lineage>
</organism>
<evidence type="ECO:0000313" key="2">
    <source>
        <dbReference type="EMBL" id="KAK9922527.1"/>
    </source>
</evidence>
<evidence type="ECO:0000313" key="3">
    <source>
        <dbReference type="Proteomes" id="UP001457282"/>
    </source>
</evidence>
<keyword evidence="3" id="KW-1185">Reference proteome</keyword>
<evidence type="ECO:0000259" key="1">
    <source>
        <dbReference type="Pfam" id="PF13960"/>
    </source>
</evidence>
<dbReference type="Proteomes" id="UP001457282">
    <property type="component" value="Unassembled WGS sequence"/>
</dbReference>